<dbReference type="RefSeq" id="WP_273937897.1">
    <property type="nucleotide sequence ID" value="NZ_CP097263.1"/>
</dbReference>
<evidence type="ECO:0000313" key="2">
    <source>
        <dbReference type="EMBL" id="MFC0548261.1"/>
    </source>
</evidence>
<evidence type="ECO:0000259" key="1">
    <source>
        <dbReference type="Pfam" id="PF03756"/>
    </source>
</evidence>
<feature type="domain" description="A-factor biosynthesis hotdog" evidence="1">
    <location>
        <begin position="179"/>
        <end position="293"/>
    </location>
</feature>
<protein>
    <submittedName>
        <fullName evidence="2">ScbA/BarX family gamma-butyrolactone biosynthesis protein</fullName>
    </submittedName>
</protein>
<dbReference type="InterPro" id="IPR005509">
    <property type="entry name" value="AfsA_hotdog_dom"/>
</dbReference>
<dbReference type="InterPro" id="IPR047757">
    <property type="entry name" value="AfsA-like"/>
</dbReference>
<dbReference type="NCBIfam" id="NF041195">
    <property type="entry name" value="ScbA_BarX_GamBu"/>
    <property type="match status" value="1"/>
</dbReference>
<comment type="caution">
    <text evidence="2">The sequence shown here is derived from an EMBL/GenBank/DDBJ whole genome shotgun (WGS) entry which is preliminary data.</text>
</comment>
<organism evidence="2 3">
    <name type="scientific">Kutzneria chonburiensis</name>
    <dbReference type="NCBI Taxonomy" id="1483604"/>
    <lineage>
        <taxon>Bacteria</taxon>
        <taxon>Bacillati</taxon>
        <taxon>Actinomycetota</taxon>
        <taxon>Actinomycetes</taxon>
        <taxon>Pseudonocardiales</taxon>
        <taxon>Pseudonocardiaceae</taxon>
        <taxon>Kutzneria</taxon>
    </lineage>
</organism>
<gene>
    <name evidence="2" type="ORF">ACFFH7_42605</name>
</gene>
<evidence type="ECO:0000313" key="3">
    <source>
        <dbReference type="Proteomes" id="UP001589810"/>
    </source>
</evidence>
<dbReference type="Proteomes" id="UP001589810">
    <property type="component" value="Unassembled WGS sequence"/>
</dbReference>
<dbReference type="Pfam" id="PF03756">
    <property type="entry name" value="AfsA"/>
    <property type="match status" value="2"/>
</dbReference>
<keyword evidence="3" id="KW-1185">Reference proteome</keyword>
<feature type="domain" description="A-factor biosynthesis hotdog" evidence="1">
    <location>
        <begin position="11"/>
        <end position="147"/>
    </location>
</feature>
<proteinExistence type="predicted"/>
<dbReference type="EMBL" id="JBHLUD010000015">
    <property type="protein sequence ID" value="MFC0548261.1"/>
    <property type="molecule type" value="Genomic_DNA"/>
</dbReference>
<name>A0ABV6N8G5_9PSEU</name>
<accession>A0ABV6N8G5</accession>
<sequence>MLFDRTVPRSLVHRAAVSEVFLTDLCVTGENTFQVGAQWPRAHSFYSPATLPRHDPMLFAESLRQATLVLAHQVFDVPMDWKFLSHEKSYQISEGALVLGDRPADILFAVTTREVKRRGGTVSSMITDFDCYRDGERVGSASVRWSCVSPAAYRRLRGGRDVPPPVTGVLPAAVTPQSVGRLSERDVVLSAGADGHSWQVRVDRDHPVLFDHPVDHVPGMVLMEAGRQAAKLVHGRTDLLPVGCRFSFERYVELDTPVVVTALPVRSEVPGALGVEAVFDQDGRRVARGHLDMLVCG</sequence>
<reference evidence="2 3" key="1">
    <citation type="submission" date="2024-09" db="EMBL/GenBank/DDBJ databases">
        <authorList>
            <person name="Sun Q."/>
            <person name="Mori K."/>
        </authorList>
    </citation>
    <scope>NUCLEOTIDE SEQUENCE [LARGE SCALE GENOMIC DNA]</scope>
    <source>
        <strain evidence="2 3">TBRC 1432</strain>
    </source>
</reference>